<organism evidence="2 3">
    <name type="scientific">Chitinophaga jiangningensis</name>
    <dbReference type="NCBI Taxonomy" id="1419482"/>
    <lineage>
        <taxon>Bacteria</taxon>
        <taxon>Pseudomonadati</taxon>
        <taxon>Bacteroidota</taxon>
        <taxon>Chitinophagia</taxon>
        <taxon>Chitinophagales</taxon>
        <taxon>Chitinophagaceae</taxon>
        <taxon>Chitinophaga</taxon>
    </lineage>
</organism>
<dbReference type="Proteomes" id="UP000184420">
    <property type="component" value="Unassembled WGS sequence"/>
</dbReference>
<gene>
    <name evidence="2" type="ORF">SAMN05444266_110174</name>
</gene>
<dbReference type="RefSeq" id="WP_073086373.1">
    <property type="nucleotide sequence ID" value="NZ_FRBL01000010.1"/>
</dbReference>
<evidence type="ECO:0000313" key="2">
    <source>
        <dbReference type="EMBL" id="SHM73840.1"/>
    </source>
</evidence>
<keyword evidence="3" id="KW-1185">Reference proteome</keyword>
<keyword evidence="1" id="KW-0812">Transmembrane</keyword>
<feature type="transmembrane region" description="Helical" evidence="1">
    <location>
        <begin position="15"/>
        <end position="34"/>
    </location>
</feature>
<name>A0A1M7L7R7_9BACT</name>
<proteinExistence type="predicted"/>
<keyword evidence="1" id="KW-0472">Membrane</keyword>
<dbReference type="EMBL" id="FRBL01000010">
    <property type="protein sequence ID" value="SHM73840.1"/>
    <property type="molecule type" value="Genomic_DNA"/>
</dbReference>
<dbReference type="AlphaFoldDB" id="A0A1M7L7R7"/>
<reference evidence="2 3" key="1">
    <citation type="submission" date="2016-11" db="EMBL/GenBank/DDBJ databases">
        <authorList>
            <person name="Jaros S."/>
            <person name="Januszkiewicz K."/>
            <person name="Wedrychowicz H."/>
        </authorList>
    </citation>
    <scope>NUCLEOTIDE SEQUENCE [LARGE SCALE GENOMIC DNA]</scope>
    <source>
        <strain evidence="2 3">DSM 27406</strain>
    </source>
</reference>
<evidence type="ECO:0000313" key="3">
    <source>
        <dbReference type="Proteomes" id="UP000184420"/>
    </source>
</evidence>
<dbReference type="Pfam" id="PF20554">
    <property type="entry name" value="DUF6766"/>
    <property type="match status" value="1"/>
</dbReference>
<protein>
    <submittedName>
        <fullName evidence="2">Uncharacterized protein</fullName>
    </submittedName>
</protein>
<dbReference type="OrthoDB" id="187863at2"/>
<sequence length="129" mass="15342">MAAQSLTPSWLKRKAYFWVTFILFAVSVAAHWYFGWKDFSSEQLAHGQPIIVGDYVNQMMRETFENWQSEFLQLIWQVVGLSLLWYCGSPQSKEGDDRREKKLDFIIRRLDPENAEALLKEWEQKYPCK</sequence>
<accession>A0A1M7L7R7</accession>
<dbReference type="InterPro" id="IPR046657">
    <property type="entry name" value="DUF6766"/>
</dbReference>
<dbReference type="STRING" id="1419482.SAMN05444266_110174"/>
<keyword evidence="1" id="KW-1133">Transmembrane helix</keyword>
<evidence type="ECO:0000256" key="1">
    <source>
        <dbReference type="SAM" id="Phobius"/>
    </source>
</evidence>